<keyword evidence="5 7" id="KW-0472">Membrane</keyword>
<feature type="transmembrane region" description="Helical" evidence="7">
    <location>
        <begin position="1104"/>
        <end position="1129"/>
    </location>
</feature>
<comment type="similarity">
    <text evidence="6">Belongs to the ABC-4 integral membrane protein family.</text>
</comment>
<comment type="subcellular location">
    <subcellularLocation>
        <location evidence="1">Cell membrane</location>
        <topology evidence="1">Multi-pass membrane protein</topology>
    </subcellularLocation>
</comment>
<evidence type="ECO:0000313" key="11">
    <source>
        <dbReference type="Proteomes" id="UP001219901"/>
    </source>
</evidence>
<evidence type="ECO:0000256" key="4">
    <source>
        <dbReference type="ARBA" id="ARBA00022989"/>
    </source>
</evidence>
<keyword evidence="2" id="KW-1003">Cell membrane</keyword>
<dbReference type="GO" id="GO:0005886">
    <property type="term" value="C:plasma membrane"/>
    <property type="evidence" value="ECO:0007669"/>
    <property type="project" value="UniProtKB-SubCell"/>
</dbReference>
<dbReference type="InterPro" id="IPR050250">
    <property type="entry name" value="Macrolide_Exporter_MacB"/>
</dbReference>
<evidence type="ECO:0000256" key="7">
    <source>
        <dbReference type="SAM" id="Phobius"/>
    </source>
</evidence>
<dbReference type="AlphaFoldDB" id="A0AAJ5ZC87"/>
<reference evidence="11" key="2">
    <citation type="submission" date="2023-06" db="EMBL/GenBank/DDBJ databases">
        <title>Pangenomics reveal diversification of enzyme families and niche specialization in globally abundant SAR202 bacteria.</title>
        <authorList>
            <person name="Saw J.H.W."/>
        </authorList>
    </citation>
    <scope>NUCLEOTIDE SEQUENCE [LARGE SCALE GENOMIC DNA]</scope>
    <source>
        <strain evidence="11">JH1073</strain>
    </source>
</reference>
<dbReference type="PANTHER" id="PTHR30572">
    <property type="entry name" value="MEMBRANE COMPONENT OF TRANSPORTER-RELATED"/>
    <property type="match status" value="1"/>
</dbReference>
<evidence type="ECO:0000259" key="8">
    <source>
        <dbReference type="Pfam" id="PF02687"/>
    </source>
</evidence>
<dbReference type="Proteomes" id="UP001219901">
    <property type="component" value="Chromosome"/>
</dbReference>
<feature type="transmembrane region" description="Helical" evidence="7">
    <location>
        <begin position="823"/>
        <end position="841"/>
    </location>
</feature>
<proteinExistence type="inferred from homology"/>
<keyword evidence="4 7" id="KW-1133">Transmembrane helix</keyword>
<evidence type="ECO:0000256" key="6">
    <source>
        <dbReference type="ARBA" id="ARBA00038076"/>
    </source>
</evidence>
<feature type="domain" description="ABC3 transporter permease C-terminal" evidence="8">
    <location>
        <begin position="405"/>
        <end position="528"/>
    </location>
</feature>
<feature type="transmembrane region" description="Helical" evidence="7">
    <location>
        <begin position="1150"/>
        <end position="1175"/>
    </location>
</feature>
<organism evidence="10 11">
    <name type="scientific">Candidatus Lucifugimonas marina</name>
    <dbReference type="NCBI Taxonomy" id="3038979"/>
    <lineage>
        <taxon>Bacteria</taxon>
        <taxon>Bacillati</taxon>
        <taxon>Chloroflexota</taxon>
        <taxon>Dehalococcoidia</taxon>
        <taxon>SAR202 cluster</taxon>
        <taxon>Candidatus Lucifugimonadales</taxon>
        <taxon>Candidatus Lucifugimonadaceae</taxon>
        <taxon>Candidatus Lucifugimonas</taxon>
    </lineage>
</organism>
<dbReference type="PANTHER" id="PTHR30572:SF4">
    <property type="entry name" value="ABC TRANSPORTER PERMEASE YTRF"/>
    <property type="match status" value="1"/>
</dbReference>
<sequence length="1231" mass="131721">MEKLFGVEMNVLAGYLAGGTIFVLAAIFLLALRNKVLLKLALRNIPRRKAQSILIVVGLMLSTTIIMSALAIGDSVSSSIRSAVLDAVGETDIRLTSPVAARFGDDYLDASLVDRVRAGVEGDVRVDGVMPLIRERLPVLHELTDKTVAGTSVVGVELGSLAGFDGLKNIDGGSADLAGLSGDGTTIINRTLAEKLDADVGDEITLVAPSGRSQYRVIDVVEGKGLAGGDEEIRSAALFSVGTLQDVLDREGQYNMIEVSVAGGLRVSEDDSDDLTEELQLLFINEEAATALFDALKAPVVVEALQARLDEGGSAGGPFSSDTLDDLVTELENDIPTDEFKVAVTNTITIAIVGGVIEGLGDPELAQSLLVPASQLVELQVVAIKNQGLAIAELVGGFIVALFSIFGSFSIIVGLLLIFLVFVMLAAARTTEMGIIRAVGTKRRHLVQMFAYEGIVYSIGAALLGTVLGLFASVALVGIMSGLVAEDDGFGFSYNVTIQSIVVAFSLGLVLTAITVAVSAYRVSKLNIVVAIRGLGQEFVQDETPGAGRRFETALKWLAGPLAYGFDTWRQRRPNRTTKSILILMALVPAGIVVFLMDMWKSRHEGRGVIPRLILFSVWMLVILQNLAATVAPDLDESVVQQAVAAAIFYWFMVFVWKMFKFVQPWLASGWPLLPFGAIVALLGFDSDHGLGFGIGNAALFTSGTTLVIIGIGLAMRQMLDRRGYREEFQKRVSMSFIGIAMLIFWGLPFDALDGLTGTLPGGPEMFLLSGVSLVAAAVWTVMYNADVIVWVVSKMIGRFGSLRPVVKMAIAYPMSARFRTGLTLAMFSLVIFTMMIFAILTNLGNAIEDDPDLVSGGFDIRSSIDLELPIDDVDAVIAGSGGKLSASDFEVISRQASLRVEARQEGADDHLFRNARIRASDDGWLLNNNFELTHWDPAYGSTPAEIWAAVSADSSLAVVNGNMIETGGFGGDGDPSEGPAFGIRGVKANEPGEITGVNITIRPPVGQSVGDSVDAKVIGVLNQFADSFEFGTTDVYMNPGILEELSDKPVPFTAYKFRLADSSRAEEITRVLETVFIEHGLTAAATVDEITENQEQNNAFNQLFQGFMGLGLLVGVASLGVVSFRAVVERRQSIGMMRALGYKGRMIQVQFLMESGIVAIFGSAIGIGLGALIGWNIFLSISAESDGLTYSIPWMNVTLIVLIAVVFSLVTTFIPARQASRIKPSEALRY</sequence>
<evidence type="ECO:0000256" key="1">
    <source>
        <dbReference type="ARBA" id="ARBA00004651"/>
    </source>
</evidence>
<feature type="transmembrane region" description="Helical" evidence="7">
    <location>
        <begin position="395"/>
        <end position="428"/>
    </location>
</feature>
<dbReference type="GO" id="GO:0022857">
    <property type="term" value="F:transmembrane transporter activity"/>
    <property type="evidence" value="ECO:0007669"/>
    <property type="project" value="TreeGrafter"/>
</dbReference>
<feature type="transmembrane region" description="Helical" evidence="7">
    <location>
        <begin position="496"/>
        <end position="518"/>
    </location>
</feature>
<feature type="domain" description="MacB-like periplasmic core" evidence="9">
    <location>
        <begin position="52"/>
        <end position="264"/>
    </location>
</feature>
<dbReference type="InterPro" id="IPR003838">
    <property type="entry name" value="ABC3_permease_C"/>
</dbReference>
<protein>
    <submittedName>
        <fullName evidence="10">FtsX-like permease family protein</fullName>
    </submittedName>
</protein>
<dbReference type="Pfam" id="PF12704">
    <property type="entry name" value="MacB_PCD"/>
    <property type="match status" value="1"/>
</dbReference>
<feature type="transmembrane region" description="Helical" evidence="7">
    <location>
        <begin position="12"/>
        <end position="32"/>
    </location>
</feature>
<feature type="transmembrane region" description="Helical" evidence="7">
    <location>
        <begin position="1195"/>
        <end position="1215"/>
    </location>
</feature>
<dbReference type="EMBL" id="CP046147">
    <property type="protein sequence ID" value="WFG38623.1"/>
    <property type="molecule type" value="Genomic_DNA"/>
</dbReference>
<feature type="transmembrane region" description="Helical" evidence="7">
    <location>
        <begin position="639"/>
        <end position="657"/>
    </location>
</feature>
<reference evidence="10 11" key="1">
    <citation type="submission" date="2019-11" db="EMBL/GenBank/DDBJ databases">
        <authorList>
            <person name="Cho J.-C."/>
        </authorList>
    </citation>
    <scope>NUCLEOTIDE SEQUENCE [LARGE SCALE GENOMIC DNA]</scope>
    <source>
        <strain evidence="10 11">JH1073</strain>
    </source>
</reference>
<evidence type="ECO:0000313" key="10">
    <source>
        <dbReference type="EMBL" id="WFG38623.1"/>
    </source>
</evidence>
<feature type="transmembrane region" description="Helical" evidence="7">
    <location>
        <begin position="449"/>
        <end position="476"/>
    </location>
</feature>
<accession>A0AAJ5ZC87</accession>
<dbReference type="RefSeq" id="WP_342825329.1">
    <property type="nucleotide sequence ID" value="NZ_CP046146.1"/>
</dbReference>
<name>A0AAJ5ZC87_9CHLR</name>
<feature type="transmembrane region" description="Helical" evidence="7">
    <location>
        <begin position="733"/>
        <end position="750"/>
    </location>
</feature>
<keyword evidence="11" id="KW-1185">Reference proteome</keyword>
<keyword evidence="3 7" id="KW-0812">Transmembrane</keyword>
<feature type="transmembrane region" description="Helical" evidence="7">
    <location>
        <begin position="53"/>
        <end position="72"/>
    </location>
</feature>
<dbReference type="InterPro" id="IPR025857">
    <property type="entry name" value="MacB_PCD"/>
</dbReference>
<evidence type="ECO:0000259" key="9">
    <source>
        <dbReference type="Pfam" id="PF12704"/>
    </source>
</evidence>
<gene>
    <name evidence="10" type="ORF">GKO48_03050</name>
</gene>
<dbReference type="Pfam" id="PF02687">
    <property type="entry name" value="FtsX"/>
    <property type="match status" value="2"/>
</dbReference>
<evidence type="ECO:0000256" key="3">
    <source>
        <dbReference type="ARBA" id="ARBA00022692"/>
    </source>
</evidence>
<feature type="domain" description="ABC3 transporter permease C-terminal" evidence="8">
    <location>
        <begin position="1108"/>
        <end position="1225"/>
    </location>
</feature>
<evidence type="ECO:0000256" key="2">
    <source>
        <dbReference type="ARBA" id="ARBA00022475"/>
    </source>
</evidence>
<feature type="transmembrane region" description="Helical" evidence="7">
    <location>
        <begin position="770"/>
        <end position="794"/>
    </location>
</feature>
<feature type="transmembrane region" description="Helical" evidence="7">
    <location>
        <begin position="666"/>
        <end position="685"/>
    </location>
</feature>
<evidence type="ECO:0000256" key="5">
    <source>
        <dbReference type="ARBA" id="ARBA00023136"/>
    </source>
</evidence>
<feature type="transmembrane region" description="Helical" evidence="7">
    <location>
        <begin position="581"/>
        <end position="600"/>
    </location>
</feature>
<feature type="transmembrane region" description="Helical" evidence="7">
    <location>
        <begin position="691"/>
        <end position="712"/>
    </location>
</feature>